<keyword evidence="3 7" id="KW-0805">Transcription regulation</keyword>
<evidence type="ECO:0000256" key="2">
    <source>
        <dbReference type="ARBA" id="ARBA00008035"/>
    </source>
</evidence>
<feature type="domain" description="Enhancer of polycomb-like N-terminal" evidence="9">
    <location>
        <begin position="15"/>
        <end position="217"/>
    </location>
</feature>
<feature type="compositionally biased region" description="Low complexity" evidence="8">
    <location>
        <begin position="993"/>
        <end position="1002"/>
    </location>
</feature>
<evidence type="ECO:0000256" key="5">
    <source>
        <dbReference type="ARBA" id="ARBA00023242"/>
    </source>
</evidence>
<keyword evidence="5 7" id="KW-0539">Nucleus</keyword>
<feature type="region of interest" description="Disordered" evidence="8">
    <location>
        <begin position="69"/>
        <end position="89"/>
    </location>
</feature>
<keyword evidence="11" id="KW-1185">Reference proteome</keyword>
<feature type="compositionally biased region" description="Polar residues" evidence="8">
    <location>
        <begin position="166"/>
        <end position="187"/>
    </location>
</feature>
<comment type="similarity">
    <text evidence="2 7">Belongs to the enhancer of polycomb family.</text>
</comment>
<feature type="region of interest" description="Disordered" evidence="8">
    <location>
        <begin position="985"/>
        <end position="1023"/>
    </location>
</feature>
<evidence type="ECO:0000256" key="7">
    <source>
        <dbReference type="RuleBase" id="RU361124"/>
    </source>
</evidence>
<organism evidence="10 11">
    <name type="scientific">Jaapia argillacea MUCL 33604</name>
    <dbReference type="NCBI Taxonomy" id="933084"/>
    <lineage>
        <taxon>Eukaryota</taxon>
        <taxon>Fungi</taxon>
        <taxon>Dikarya</taxon>
        <taxon>Basidiomycota</taxon>
        <taxon>Agaricomycotina</taxon>
        <taxon>Agaricomycetes</taxon>
        <taxon>Agaricomycetidae</taxon>
        <taxon>Jaapiales</taxon>
        <taxon>Jaapiaceae</taxon>
        <taxon>Jaapia</taxon>
    </lineage>
</organism>
<evidence type="ECO:0000313" key="11">
    <source>
        <dbReference type="Proteomes" id="UP000027265"/>
    </source>
</evidence>
<feature type="compositionally biased region" description="Polar residues" evidence="8">
    <location>
        <begin position="726"/>
        <end position="742"/>
    </location>
</feature>
<reference evidence="11" key="1">
    <citation type="journal article" date="2014" name="Proc. Natl. Acad. Sci. U.S.A.">
        <title>Extensive sampling of basidiomycete genomes demonstrates inadequacy of the white-rot/brown-rot paradigm for wood decay fungi.</title>
        <authorList>
            <person name="Riley R."/>
            <person name="Salamov A.A."/>
            <person name="Brown D.W."/>
            <person name="Nagy L.G."/>
            <person name="Floudas D."/>
            <person name="Held B.W."/>
            <person name="Levasseur A."/>
            <person name="Lombard V."/>
            <person name="Morin E."/>
            <person name="Otillar R."/>
            <person name="Lindquist E.A."/>
            <person name="Sun H."/>
            <person name="LaButti K.M."/>
            <person name="Schmutz J."/>
            <person name="Jabbour D."/>
            <person name="Luo H."/>
            <person name="Baker S.E."/>
            <person name="Pisabarro A.G."/>
            <person name="Walton J.D."/>
            <person name="Blanchette R.A."/>
            <person name="Henrissat B."/>
            <person name="Martin F."/>
            <person name="Cullen D."/>
            <person name="Hibbett D.S."/>
            <person name="Grigoriev I.V."/>
        </authorList>
    </citation>
    <scope>NUCLEOTIDE SEQUENCE [LARGE SCALE GENOMIC DNA]</scope>
    <source>
        <strain evidence="11">MUCL 33604</strain>
    </source>
</reference>
<evidence type="ECO:0000256" key="8">
    <source>
        <dbReference type="SAM" id="MobiDB-lite"/>
    </source>
</evidence>
<feature type="region of interest" description="Disordered" evidence="8">
    <location>
        <begin position="779"/>
        <end position="800"/>
    </location>
</feature>
<evidence type="ECO:0000256" key="6">
    <source>
        <dbReference type="ARBA" id="ARBA00025513"/>
    </source>
</evidence>
<keyword evidence="4 7" id="KW-0804">Transcription</keyword>
<feature type="compositionally biased region" description="Pro residues" evidence="8">
    <location>
        <begin position="716"/>
        <end position="725"/>
    </location>
</feature>
<dbReference type="InParanoid" id="A0A067PEQ9"/>
<protein>
    <recommendedName>
        <fullName evidence="7">Enhancer of polycomb-like protein</fullName>
    </recommendedName>
</protein>
<sequence length="1035" mass="114527">MPRNHISGTSTLRNRNRVTNKTRLKVINGNIDGDAIVLDEDEEKARVVSTAGVDAEDANEHHLQAVLSAASQRNQPNGNRSTRGAEKTKDAPAAFIPIPDSTGIVEGYEELYPSGRWTDPHNYVKTSETVEESCTNALANGFTYYMDERDKEWLDKNNEEARGEGTSVQGSVSSNGATTRSGWTQRSAKSKGKEPDVPQPLTITEDQFELVMGIFEKVTHDKTEYLHHGLEQGMAFPPFSDYQETFSSPLPPPFFAAFAVPQWTPPPQNLLSLAKAIYPYWKERRLERGGHRIIPVLNLDEADVKNESYICFRRRELKAVRKTRTSQVSYSDKLMRLQTELLSSLELAKEVIDRENVKRATIKVGQGVWEKRMAFVDLKRKYPMMGAPEDFELLHDKERVPKRPRTDSTATRLSASIKIRTRESGDLGSPSPHAEVMMKPRERFANINRQIELHLSEKKERDHHWEDMVENPYQPMPIPYAQRFYKPIPPFESVAKEQSTDEDDTLPSCRSVRMRRGRGGRLFLDRHSDVRSSRLSMGRREMRGKHAITVDEDASPDDRERAWRLSDRWQFDDDDGPAVGLEGAEERDRVLVDEWDAKYLRQTMTLLHDLDHQNLNTDASIVVTAPDGRQSAFLPFRLGPSPTMRRDLMQRQMAPPIAALHHAMTANGTPISMQSLKMMQPPAVVPQMRISSNGGLRPTNHPGMPSVQSNAVPQQSSPPRPPPPQVNGTNGASPSPIPSSENEVQKPATPVTIPVSDSALQPAHTSQVEVVAASPELPASIPLTSSPMRPPPQPQPQPQPHAITIPNGFHVPAVNGYPTLPNGSPYMHLTNGHHNALSLQQMQNIKSAFAAQAGQEFMVSANGGNMQPRPGPYMGHVVPGANFNLPLGNMAMNLKLPAQRQMQWSSHPQRPPSVNGVGMNGMDGTLVNGSMSSPSLAHAVAGVPARAPSANGVRGGVTMMARPPSVGQGSPPNTHLPHLMAHSMSPHLHNTASPQMQTMQTTPPRPTQPPMTSPSMQQQQIQHVQQMVGGPGNGY</sequence>
<evidence type="ECO:0000313" key="10">
    <source>
        <dbReference type="EMBL" id="KDQ53289.1"/>
    </source>
</evidence>
<gene>
    <name evidence="10" type="ORF">JAAARDRAFT_137127</name>
</gene>
<evidence type="ECO:0000259" key="9">
    <source>
        <dbReference type="Pfam" id="PF10513"/>
    </source>
</evidence>
<dbReference type="InterPro" id="IPR024943">
    <property type="entry name" value="Enhancer_polycomb"/>
</dbReference>
<dbReference type="Proteomes" id="UP000027265">
    <property type="component" value="Unassembled WGS sequence"/>
</dbReference>
<dbReference type="PANTHER" id="PTHR14898">
    <property type="entry name" value="ENHANCER OF POLYCOMB"/>
    <property type="match status" value="1"/>
</dbReference>
<dbReference type="Pfam" id="PF10513">
    <property type="entry name" value="EPL1"/>
    <property type="match status" value="1"/>
</dbReference>
<feature type="compositionally biased region" description="Pro residues" evidence="8">
    <location>
        <begin position="788"/>
        <end position="799"/>
    </location>
</feature>
<dbReference type="GO" id="GO:0035267">
    <property type="term" value="C:NuA4 histone acetyltransferase complex"/>
    <property type="evidence" value="ECO:0007669"/>
    <property type="project" value="InterPro"/>
</dbReference>
<accession>A0A067PEQ9</accession>
<comment type="subcellular location">
    <subcellularLocation>
        <location evidence="1 7">Nucleus</location>
    </subcellularLocation>
</comment>
<dbReference type="HOGENOM" id="CLU_011403_0_0_1"/>
<dbReference type="InterPro" id="IPR019542">
    <property type="entry name" value="Enhancer_polycomb-like_N"/>
</dbReference>
<dbReference type="STRING" id="933084.A0A067PEQ9"/>
<feature type="compositionally biased region" description="Low complexity" evidence="8">
    <location>
        <begin position="1013"/>
        <end position="1023"/>
    </location>
</feature>
<comment type="function">
    <text evidence="6">Component of the NuA4 histone acetyltransferase complex which is involved in transcriptional activation of selected genes principally by acetylation of nucleosomal histone H4 and H2A. The NuA4 complex is also involved in DNA repair. Involved in gene silencing by neighboring heterochromatin, blockage of the silencing spreading along the chromosome, and required for cell cycle progression through G2/M.</text>
</comment>
<feature type="compositionally biased region" description="Polar residues" evidence="8">
    <location>
        <begin position="69"/>
        <end position="82"/>
    </location>
</feature>
<dbReference type="EMBL" id="KL197734">
    <property type="protein sequence ID" value="KDQ53289.1"/>
    <property type="molecule type" value="Genomic_DNA"/>
</dbReference>
<feature type="compositionally biased region" description="Pro residues" evidence="8">
    <location>
        <begin position="1003"/>
        <end position="1012"/>
    </location>
</feature>
<evidence type="ECO:0000256" key="4">
    <source>
        <dbReference type="ARBA" id="ARBA00023163"/>
    </source>
</evidence>
<dbReference type="GO" id="GO:0006357">
    <property type="term" value="P:regulation of transcription by RNA polymerase II"/>
    <property type="evidence" value="ECO:0007669"/>
    <property type="project" value="InterPro"/>
</dbReference>
<dbReference type="AlphaFoldDB" id="A0A067PEQ9"/>
<dbReference type="OrthoDB" id="435275at2759"/>
<evidence type="ECO:0000256" key="3">
    <source>
        <dbReference type="ARBA" id="ARBA00023015"/>
    </source>
</evidence>
<name>A0A067PEQ9_9AGAM</name>
<evidence type="ECO:0000256" key="1">
    <source>
        <dbReference type="ARBA" id="ARBA00004123"/>
    </source>
</evidence>
<feature type="region of interest" description="Disordered" evidence="8">
    <location>
        <begin position="159"/>
        <end position="200"/>
    </location>
</feature>
<proteinExistence type="inferred from homology"/>
<dbReference type="GO" id="GO:0005634">
    <property type="term" value="C:nucleus"/>
    <property type="evidence" value="ECO:0007669"/>
    <property type="project" value="UniProtKB-SubCell"/>
</dbReference>
<feature type="region of interest" description="Disordered" evidence="8">
    <location>
        <begin position="688"/>
        <end position="748"/>
    </location>
</feature>